<dbReference type="GO" id="GO:0000139">
    <property type="term" value="C:Golgi membrane"/>
    <property type="evidence" value="ECO:0007669"/>
    <property type="project" value="InterPro"/>
</dbReference>
<dbReference type="GO" id="GO:0005795">
    <property type="term" value="C:Golgi stack"/>
    <property type="evidence" value="ECO:0007669"/>
    <property type="project" value="TreeGrafter"/>
</dbReference>
<comment type="caution">
    <text evidence="8">The sequence shown here is derived from an EMBL/GenBank/DDBJ whole genome shotgun (WGS) entry which is preliminary data.</text>
</comment>
<dbReference type="EMBL" id="VDMD01000001">
    <property type="protein sequence ID" value="TRM68813.1"/>
    <property type="molecule type" value="Genomic_DNA"/>
</dbReference>
<evidence type="ECO:0000256" key="3">
    <source>
        <dbReference type="ARBA" id="ARBA00023054"/>
    </source>
</evidence>
<dbReference type="InterPro" id="IPR006953">
    <property type="entry name" value="Vesicle_Uso1_P115_head"/>
</dbReference>
<evidence type="ECO:0000256" key="2">
    <source>
        <dbReference type="ARBA" id="ARBA00023034"/>
    </source>
</evidence>
<dbReference type="Pfam" id="PF04871">
    <property type="entry name" value="Uso1_p115_C"/>
    <property type="match status" value="1"/>
</dbReference>
<dbReference type="GO" id="GO:0048211">
    <property type="term" value="P:Golgi vesicle docking"/>
    <property type="evidence" value="ECO:0007669"/>
    <property type="project" value="TreeGrafter"/>
</dbReference>
<dbReference type="PANTHER" id="PTHR10013">
    <property type="entry name" value="GENERAL VESICULAR TRANSPORT FACTOR P115"/>
    <property type="match status" value="1"/>
</dbReference>
<protein>
    <submittedName>
        <fullName evidence="8">p115 like vesicle tethering protein</fullName>
    </submittedName>
</protein>
<name>A0A550CVL2_9AGAR</name>
<evidence type="ECO:0000259" key="7">
    <source>
        <dbReference type="Pfam" id="PF04871"/>
    </source>
</evidence>
<dbReference type="InterPro" id="IPR024095">
    <property type="entry name" value="Vesicle_P115"/>
</dbReference>
<evidence type="ECO:0000313" key="9">
    <source>
        <dbReference type="Proteomes" id="UP000320762"/>
    </source>
</evidence>
<comment type="subcellular location">
    <subcellularLocation>
        <location evidence="1">Golgi apparatus</location>
    </subcellularLocation>
</comment>
<keyword evidence="3 4" id="KW-0175">Coiled coil</keyword>
<proteinExistence type="predicted"/>
<evidence type="ECO:0000259" key="6">
    <source>
        <dbReference type="Pfam" id="PF04869"/>
    </source>
</evidence>
<dbReference type="InterPro" id="IPR016024">
    <property type="entry name" value="ARM-type_fold"/>
</dbReference>
<gene>
    <name evidence="8" type="ORF">BD626DRAFT_471960</name>
</gene>
<organism evidence="8 9">
    <name type="scientific">Schizophyllum amplum</name>
    <dbReference type="NCBI Taxonomy" id="97359"/>
    <lineage>
        <taxon>Eukaryota</taxon>
        <taxon>Fungi</taxon>
        <taxon>Dikarya</taxon>
        <taxon>Basidiomycota</taxon>
        <taxon>Agaricomycotina</taxon>
        <taxon>Agaricomycetes</taxon>
        <taxon>Agaricomycetidae</taxon>
        <taxon>Agaricales</taxon>
        <taxon>Schizophyllaceae</taxon>
        <taxon>Schizophyllum</taxon>
    </lineage>
</organism>
<dbReference type="PANTHER" id="PTHR10013:SF0">
    <property type="entry name" value="GENERAL VESICULAR TRANSPORT FACTOR P115"/>
    <property type="match status" value="1"/>
</dbReference>
<evidence type="ECO:0000313" key="8">
    <source>
        <dbReference type="EMBL" id="TRM68813.1"/>
    </source>
</evidence>
<dbReference type="Pfam" id="PF04869">
    <property type="entry name" value="Uso1_p115_head"/>
    <property type="match status" value="1"/>
</dbReference>
<sequence length="923" mass="97950">MEFLSQTYVALRGPTGAPQTATDTIARLSDRLSPATLLGDRRAAVQALKGLARDHPDDVAARALPGLLNVLADDAEIDPDIAKAVLDALATLCGHSTRIADATLSDERAAATLFAVLGGADGGARLPAMHLLSILLEVRRSTVQARFLAAPNAATSVMAVLDDRREVVRTEAIALVRALSVGSADIQKVLAFEGAFEKLFAVVAREGGVDGGPVAQEALVCLDGLLRFNSSNQAFFRETALPPQLCALLAFPPHLALHDAAPQEFALQFWDPQKTANASRVLAIMGMLIHNSGASPQELTFARCLIELALASNATTTLKTQALRLLPARLALPLPQLALTPYVPVPGSGGEEWDRLEPASALDALVEMVLAGEYGGVDGDPSPSTGARRMDKLELRAAAAGVFENFVSTEEIKSAIVQAMVPPEGSTTPPPITPLLHSLIAPPEASSPDVGAQFACVLFAHLVRSAPAAKAAARAIKPVLPSGAGSGPGGLFVPADGGAPPPPQQEPEDDDDDPPQALIPMLCENLSLALLARSRQSEQGEGDGGDIQSVLKARNARRDLDALVAAYVALLSQWLWDDPAAVREFADSGGVGVLVEPINQATDADAVVPGLCAVLLGICYEFDREPGEITRATIRPIIDRLGVDNLLGRMARLREDTRLAGAAPDAVVIPRPRLDGASYGQDAEEAASASDEGELWFDWAFVEFWKTNYYTIQRSFSVDPDQTSSASEGAALIAGLRRQLEDQAREIARLQAAVGQAAPSTSAPPPDTAALERRLREEIRAETENLMRIELAAETRELRAELDAARDEAATLRAEAAMSSGSAEVSQLRAALTAETQKRTTAESELAGVQRTLAAAQAELAEGRAKLAAEVEKREAVEKEQEDLLVLLDEVSSKRRRDKALMKEALLEVSEDEDEDEDEDGED</sequence>
<dbReference type="OrthoDB" id="198977at2759"/>
<dbReference type="GO" id="GO:0048280">
    <property type="term" value="P:vesicle fusion with Golgi apparatus"/>
    <property type="evidence" value="ECO:0007669"/>
    <property type="project" value="InterPro"/>
</dbReference>
<feature type="coiled-coil region" evidence="4">
    <location>
        <begin position="839"/>
        <end position="880"/>
    </location>
</feature>
<dbReference type="InterPro" id="IPR011989">
    <property type="entry name" value="ARM-like"/>
</dbReference>
<keyword evidence="9" id="KW-1185">Reference proteome</keyword>
<dbReference type="GO" id="GO:0006888">
    <property type="term" value="P:endoplasmic reticulum to Golgi vesicle-mediated transport"/>
    <property type="evidence" value="ECO:0007669"/>
    <property type="project" value="TreeGrafter"/>
</dbReference>
<evidence type="ECO:0000256" key="1">
    <source>
        <dbReference type="ARBA" id="ARBA00004555"/>
    </source>
</evidence>
<feature type="domain" description="Vesicle tethering protein Uso1/P115-like head" evidence="6">
    <location>
        <begin position="563"/>
        <end position="715"/>
    </location>
</feature>
<accession>A0A550CVL2</accession>
<feature type="domain" description="Uso1/p115-like vesicle tethering protein C-terminal" evidence="7">
    <location>
        <begin position="815"/>
        <end position="922"/>
    </location>
</feature>
<evidence type="ECO:0000256" key="4">
    <source>
        <dbReference type="SAM" id="Coils"/>
    </source>
</evidence>
<dbReference type="GO" id="GO:0006886">
    <property type="term" value="P:intracellular protein transport"/>
    <property type="evidence" value="ECO:0007669"/>
    <property type="project" value="InterPro"/>
</dbReference>
<dbReference type="InterPro" id="IPR006955">
    <property type="entry name" value="Uso1_p115_C"/>
</dbReference>
<evidence type="ECO:0000256" key="5">
    <source>
        <dbReference type="SAM" id="MobiDB-lite"/>
    </source>
</evidence>
<feature type="coiled-coil region" evidence="4">
    <location>
        <begin position="733"/>
        <end position="815"/>
    </location>
</feature>
<keyword evidence="2" id="KW-0333">Golgi apparatus</keyword>
<dbReference type="SUPFAM" id="SSF48371">
    <property type="entry name" value="ARM repeat"/>
    <property type="match status" value="1"/>
</dbReference>
<feature type="region of interest" description="Disordered" evidence="5">
    <location>
        <begin position="487"/>
        <end position="518"/>
    </location>
</feature>
<dbReference type="STRING" id="97359.A0A550CVL2"/>
<dbReference type="GO" id="GO:0005783">
    <property type="term" value="C:endoplasmic reticulum"/>
    <property type="evidence" value="ECO:0007669"/>
    <property type="project" value="TreeGrafter"/>
</dbReference>
<dbReference type="AlphaFoldDB" id="A0A550CVL2"/>
<dbReference type="Proteomes" id="UP000320762">
    <property type="component" value="Unassembled WGS sequence"/>
</dbReference>
<dbReference type="Gene3D" id="1.25.10.10">
    <property type="entry name" value="Leucine-rich Repeat Variant"/>
    <property type="match status" value="1"/>
</dbReference>
<reference evidence="8 9" key="1">
    <citation type="journal article" date="2019" name="New Phytol.">
        <title>Comparative genomics reveals unique wood-decay strategies and fruiting body development in the Schizophyllaceae.</title>
        <authorList>
            <person name="Almasi E."/>
            <person name="Sahu N."/>
            <person name="Krizsan K."/>
            <person name="Balint B."/>
            <person name="Kovacs G.M."/>
            <person name="Kiss B."/>
            <person name="Cseklye J."/>
            <person name="Drula E."/>
            <person name="Henrissat B."/>
            <person name="Nagy I."/>
            <person name="Chovatia M."/>
            <person name="Adam C."/>
            <person name="LaButti K."/>
            <person name="Lipzen A."/>
            <person name="Riley R."/>
            <person name="Grigoriev I.V."/>
            <person name="Nagy L.G."/>
        </authorList>
    </citation>
    <scope>NUCLEOTIDE SEQUENCE [LARGE SCALE GENOMIC DNA]</scope>
    <source>
        <strain evidence="8 9">NL-1724</strain>
    </source>
</reference>
<dbReference type="GO" id="GO:0012507">
    <property type="term" value="C:ER to Golgi transport vesicle membrane"/>
    <property type="evidence" value="ECO:0007669"/>
    <property type="project" value="TreeGrafter"/>
</dbReference>